<keyword evidence="3" id="KW-1185">Reference proteome</keyword>
<dbReference type="Proteomes" id="UP000053477">
    <property type="component" value="Unassembled WGS sequence"/>
</dbReference>
<name>A0A0H2RGD4_9AGAM</name>
<accession>A0A0H2RGD4</accession>
<dbReference type="EMBL" id="KQ086811">
    <property type="protein sequence ID" value="KLO03991.1"/>
    <property type="molecule type" value="Genomic_DNA"/>
</dbReference>
<feature type="region of interest" description="Disordered" evidence="1">
    <location>
        <begin position="1"/>
        <end position="26"/>
    </location>
</feature>
<evidence type="ECO:0000313" key="3">
    <source>
        <dbReference type="Proteomes" id="UP000053477"/>
    </source>
</evidence>
<gene>
    <name evidence="2" type="ORF">SCHPADRAFT_897386</name>
</gene>
<reference evidence="2 3" key="1">
    <citation type="submission" date="2015-04" db="EMBL/GenBank/DDBJ databases">
        <title>Complete genome sequence of Schizopora paradoxa KUC8140, a cosmopolitan wood degrader in East Asia.</title>
        <authorList>
            <consortium name="DOE Joint Genome Institute"/>
            <person name="Min B."/>
            <person name="Park H."/>
            <person name="Jang Y."/>
            <person name="Kim J.-J."/>
            <person name="Kim K.H."/>
            <person name="Pangilinan J."/>
            <person name="Lipzen A."/>
            <person name="Riley R."/>
            <person name="Grigoriev I.V."/>
            <person name="Spatafora J.W."/>
            <person name="Choi I.-G."/>
        </authorList>
    </citation>
    <scope>NUCLEOTIDE SEQUENCE [LARGE SCALE GENOMIC DNA]</scope>
    <source>
        <strain evidence="2 3">KUC8140</strain>
    </source>
</reference>
<evidence type="ECO:0000256" key="1">
    <source>
        <dbReference type="SAM" id="MobiDB-lite"/>
    </source>
</evidence>
<evidence type="ECO:0000313" key="2">
    <source>
        <dbReference type="EMBL" id="KLO03991.1"/>
    </source>
</evidence>
<feature type="compositionally biased region" description="Basic residues" evidence="1">
    <location>
        <begin position="106"/>
        <end position="118"/>
    </location>
</feature>
<dbReference type="AlphaFoldDB" id="A0A0H2RGD4"/>
<feature type="region of interest" description="Disordered" evidence="1">
    <location>
        <begin position="67"/>
        <end position="168"/>
    </location>
</feature>
<protein>
    <submittedName>
        <fullName evidence="2">Uncharacterized protein</fullName>
    </submittedName>
</protein>
<feature type="compositionally biased region" description="Gly residues" evidence="1">
    <location>
        <begin position="80"/>
        <end position="95"/>
    </location>
</feature>
<organism evidence="2 3">
    <name type="scientific">Schizopora paradoxa</name>
    <dbReference type="NCBI Taxonomy" id="27342"/>
    <lineage>
        <taxon>Eukaryota</taxon>
        <taxon>Fungi</taxon>
        <taxon>Dikarya</taxon>
        <taxon>Basidiomycota</taxon>
        <taxon>Agaricomycotina</taxon>
        <taxon>Agaricomycetes</taxon>
        <taxon>Hymenochaetales</taxon>
        <taxon>Schizoporaceae</taxon>
        <taxon>Schizopora</taxon>
    </lineage>
</organism>
<dbReference type="InParanoid" id="A0A0H2RGD4"/>
<sequence>ENEERGGCRAWLAKREPTAPRSPDGDTSRLRVGWFYILASSMEDDTSRISRTRDIRRRMETVKTSLVGRRHVPSSRLQSGWGGGTTHGWREGGLSGCSQPLDTSRHHSATTTRKRTHRTLLSGRRYIPTPRRGGATSTRRASHRPRSLDGNTAGRSSPEFDLSLPRDDEKLETRAAALSGCEVLVNAARASVSTSLRQRSRCGVVFYIKARTSLAQNSIG</sequence>
<feature type="non-terminal residue" evidence="2">
    <location>
        <position position="1"/>
    </location>
</feature>
<proteinExistence type="predicted"/>